<keyword evidence="5" id="KW-0539">Nucleus</keyword>
<dbReference type="CDD" id="cd06467">
    <property type="entry name" value="p23_NUDC_like"/>
    <property type="match status" value="1"/>
</dbReference>
<sequence>MSLINLKVNKQLLNLKFEGYKLSLDPIPVLKQPVVDGVQSVSLGNEDYSYLQTRMSLLHNSLSQDPWSPGCVFYVNSKHNVLWTSLGEDGRLTIPRCVWSIPMECSTSHANATLYFPAADWAVLCDGGRSLYILYTPSRAAGEPWMVYHTHNLEISTSSYLLHAIHHTFPTGQQIDSVIATVLHKSKLTDELHFPESFAFISILEWHSFVCGQDNQIWSKKRTRRLYGTTFPEYAAIDNIGGEAICVASQNEFQFYFDSEGIVHKKSAAEEKEVLPSKYTYIQTPEDISVYFRLPEHIKKGDLQVNLCSGRLEVLVQGNCVLSGDLANFIDHQSSTWILKDNKLEVTLFKAEAGLMWQELVKGNKEGEELMDPALVEEVHSRLAHLTSDSEVTPSNKMPFNLEQLEECDSTTEQLTFQRIDGNEHIETHRANLGGHQWLFCRQPNPESLPPICLRHDVDGILWQPKNVSSEGEMEHFEVEHTATFPALGYVLASKQDKKFVSSSPDSSFAVISDCSRHLYLYCQPESLQSGLELRNRKTGQSVAHIAKQFVVFLENCDRMMGLAVSNECAPVCVLSTVEAMELRKRKIGQLVAHIAKQFVVFLENCDRMMAVSNECIFALSQDILYAAIVKCG</sequence>
<evidence type="ECO:0000256" key="5">
    <source>
        <dbReference type="ARBA" id="ARBA00023242"/>
    </source>
</evidence>
<dbReference type="SUPFAM" id="SSF49764">
    <property type="entry name" value="HSP20-like chaperones"/>
    <property type="match status" value="1"/>
</dbReference>
<dbReference type="InterPro" id="IPR008978">
    <property type="entry name" value="HSP20-like_chaperone"/>
</dbReference>
<evidence type="ECO:0000256" key="4">
    <source>
        <dbReference type="ARBA" id="ARBA00022490"/>
    </source>
</evidence>
<evidence type="ECO:0000256" key="3">
    <source>
        <dbReference type="ARBA" id="ARBA00018915"/>
    </source>
</evidence>
<evidence type="ECO:0000313" key="7">
    <source>
        <dbReference type="EMBL" id="KAG8191444.1"/>
    </source>
</evidence>
<keyword evidence="4" id="KW-0963">Cytoplasm</keyword>
<evidence type="ECO:0000313" key="8">
    <source>
        <dbReference type="Proteomes" id="UP000827092"/>
    </source>
</evidence>
<keyword evidence="8" id="KW-1185">Reference proteome</keyword>
<proteinExistence type="predicted"/>
<dbReference type="EMBL" id="JAFNEN010000159">
    <property type="protein sequence ID" value="KAG8191444.1"/>
    <property type="molecule type" value="Genomic_DNA"/>
</dbReference>
<name>A0AAV6V471_9ARAC</name>
<dbReference type="GO" id="GO:0005737">
    <property type="term" value="C:cytoplasm"/>
    <property type="evidence" value="ECO:0007669"/>
    <property type="project" value="UniProtKB-SubCell"/>
</dbReference>
<organism evidence="7 8">
    <name type="scientific">Oedothorax gibbosus</name>
    <dbReference type="NCBI Taxonomy" id="931172"/>
    <lineage>
        <taxon>Eukaryota</taxon>
        <taxon>Metazoa</taxon>
        <taxon>Ecdysozoa</taxon>
        <taxon>Arthropoda</taxon>
        <taxon>Chelicerata</taxon>
        <taxon>Arachnida</taxon>
        <taxon>Araneae</taxon>
        <taxon>Araneomorphae</taxon>
        <taxon>Entelegynae</taxon>
        <taxon>Araneoidea</taxon>
        <taxon>Linyphiidae</taxon>
        <taxon>Erigoninae</taxon>
        <taxon>Oedothorax</taxon>
    </lineage>
</organism>
<dbReference type="PANTHER" id="PTHR21664:SF1">
    <property type="entry name" value="NUDC DOMAIN-CONTAINING PROTEIN 1"/>
    <property type="match status" value="1"/>
</dbReference>
<feature type="domain" description="CS" evidence="6">
    <location>
        <begin position="274"/>
        <end position="361"/>
    </location>
</feature>
<dbReference type="PROSITE" id="PS51203">
    <property type="entry name" value="CS"/>
    <property type="match status" value="1"/>
</dbReference>
<dbReference type="PANTHER" id="PTHR21664">
    <property type="entry name" value="CHRONIC MYELOGENOUS LEUKEMIA TUMOR ANTIGEN 66"/>
    <property type="match status" value="1"/>
</dbReference>
<gene>
    <name evidence="7" type="ORF">JTE90_020696</name>
</gene>
<accession>A0AAV6V471</accession>
<dbReference type="GO" id="GO:0005634">
    <property type="term" value="C:nucleus"/>
    <property type="evidence" value="ECO:0007669"/>
    <property type="project" value="UniProtKB-SubCell"/>
</dbReference>
<dbReference type="InterPro" id="IPR037895">
    <property type="entry name" value="NUDCD1"/>
</dbReference>
<evidence type="ECO:0000256" key="2">
    <source>
        <dbReference type="ARBA" id="ARBA00004496"/>
    </source>
</evidence>
<dbReference type="Proteomes" id="UP000827092">
    <property type="component" value="Unassembled WGS sequence"/>
</dbReference>
<comment type="subcellular location">
    <subcellularLocation>
        <location evidence="2">Cytoplasm</location>
    </subcellularLocation>
    <subcellularLocation>
        <location evidence="1">Nucleus</location>
    </subcellularLocation>
</comment>
<evidence type="ECO:0000259" key="6">
    <source>
        <dbReference type="PROSITE" id="PS51203"/>
    </source>
</evidence>
<reference evidence="7 8" key="1">
    <citation type="journal article" date="2022" name="Nat. Ecol. Evol.">
        <title>A masculinizing supergene underlies an exaggerated male reproductive morph in a spider.</title>
        <authorList>
            <person name="Hendrickx F."/>
            <person name="De Corte Z."/>
            <person name="Sonet G."/>
            <person name="Van Belleghem S.M."/>
            <person name="Kostlbacher S."/>
            <person name="Vangestel C."/>
        </authorList>
    </citation>
    <scope>NUCLEOTIDE SEQUENCE [LARGE SCALE GENOMIC DNA]</scope>
    <source>
        <strain evidence="7">W744_W776</strain>
    </source>
</reference>
<dbReference type="Pfam" id="PF04969">
    <property type="entry name" value="CS"/>
    <property type="match status" value="1"/>
</dbReference>
<comment type="caution">
    <text evidence="7">The sequence shown here is derived from an EMBL/GenBank/DDBJ whole genome shotgun (WGS) entry which is preliminary data.</text>
</comment>
<dbReference type="InterPro" id="IPR007052">
    <property type="entry name" value="CS_dom"/>
</dbReference>
<evidence type="ECO:0000256" key="1">
    <source>
        <dbReference type="ARBA" id="ARBA00004123"/>
    </source>
</evidence>
<dbReference type="Gene3D" id="2.60.40.790">
    <property type="match status" value="1"/>
</dbReference>
<protein>
    <recommendedName>
        <fullName evidence="3">NudC domain-containing protein 1</fullName>
    </recommendedName>
</protein>
<dbReference type="AlphaFoldDB" id="A0AAV6V471"/>